<keyword evidence="2" id="KW-1185">Reference proteome</keyword>
<accession>A0ABY9XGX2</accession>
<protein>
    <recommendedName>
        <fullName evidence="3">Transposase</fullName>
    </recommendedName>
</protein>
<organism evidence="1 2">
    <name type="scientific">Xenorhabdus griffiniae</name>
    <dbReference type="NCBI Taxonomy" id="351672"/>
    <lineage>
        <taxon>Bacteria</taxon>
        <taxon>Pseudomonadati</taxon>
        <taxon>Pseudomonadota</taxon>
        <taxon>Gammaproteobacteria</taxon>
        <taxon>Enterobacterales</taxon>
        <taxon>Morganellaceae</taxon>
        <taxon>Xenorhabdus</taxon>
    </lineage>
</organism>
<evidence type="ECO:0008006" key="3">
    <source>
        <dbReference type="Google" id="ProtNLM"/>
    </source>
</evidence>
<evidence type="ECO:0000313" key="2">
    <source>
        <dbReference type="Proteomes" id="UP001300348"/>
    </source>
</evidence>
<gene>
    <name evidence="1" type="ORF">QL112_018970</name>
</gene>
<proteinExistence type="predicted"/>
<dbReference type="EMBL" id="CP133647">
    <property type="protein sequence ID" value="WNH01830.1"/>
    <property type="molecule type" value="Genomic_DNA"/>
</dbReference>
<reference evidence="1 2" key="1">
    <citation type="journal article" date="2023" name="Access Microbiol">
        <title>The genome of a steinernematid-associated Pseudomonas piscis bacterium encodes the biosynthesis of insect toxins.</title>
        <authorList>
            <person name="Awori R.M."/>
            <person name="Hendre P."/>
            <person name="Amugune N.O."/>
        </authorList>
    </citation>
    <scope>NUCLEOTIDE SEQUENCE [LARGE SCALE GENOMIC DNA]</scope>
    <source>
        <strain evidence="1 2">97</strain>
    </source>
</reference>
<dbReference type="Proteomes" id="UP001300348">
    <property type="component" value="Chromosome"/>
</dbReference>
<dbReference type="RefSeq" id="WP_189760528.1">
    <property type="nucleotide sequence ID" value="NZ_CAWPOC010000251.1"/>
</dbReference>
<dbReference type="GeneID" id="88857684"/>
<evidence type="ECO:0000313" key="1">
    <source>
        <dbReference type="EMBL" id="WNH01830.1"/>
    </source>
</evidence>
<sequence length="124" mass="14184">MQREKNYHQHYTHIWVAEFSYGYHASEQQKPCRYRAQALIQANNQHQALVQLSDHILYSLLADEGQYEKILPLLQYLDTCNHLEKHLILNLGKMSEEQSILVLNSQDSVSMAASTAAGIEMAAP</sequence>
<name>A0ABY9XGX2_9GAMM</name>